<protein>
    <submittedName>
        <fullName evidence="1">Uncharacterized protein</fullName>
    </submittedName>
</protein>
<accession>A0ABQ9Y7E0</accession>
<dbReference type="EMBL" id="JARBJD010000028">
    <property type="protein sequence ID" value="KAK2959589.1"/>
    <property type="molecule type" value="Genomic_DNA"/>
</dbReference>
<keyword evidence="2" id="KW-1185">Reference proteome</keyword>
<evidence type="ECO:0000313" key="1">
    <source>
        <dbReference type="EMBL" id="KAK2959589.1"/>
    </source>
</evidence>
<comment type="caution">
    <text evidence="1">The sequence shown here is derived from an EMBL/GenBank/DDBJ whole genome shotgun (WGS) entry which is preliminary data.</text>
</comment>
<evidence type="ECO:0000313" key="2">
    <source>
        <dbReference type="Proteomes" id="UP001281761"/>
    </source>
</evidence>
<name>A0ABQ9Y7E0_9EUKA</name>
<gene>
    <name evidence="1" type="ORF">BLNAU_5367</name>
</gene>
<sequence>MNTIIKTVNTSSSTTHSDLASAPLPFSVDSSPFLNWSEDELESEDEKAILFWSLVATVKSQPALDASLEAKAVEFLDSVCPWSTGSADALFNSIASLSDHNFTDIIQSFVVLISYPKQYIVSMSITLLDCLVSSCSAIHVLDLVEADLIPQLINTLNPLSLSLTEADNIHTGLHSILSFCMVLATKEGLFHLEIEDRDEQEAVSETVFKQVLAPSEHYIRHLCVNRISITSYVQWTEFMILLAQLLQISSHYQPTMDCLMNMPVFLTIPSCLTFFESDPSIWHFFTILARSHEEWNEQGGDVRRSGAQIIKSLRAEGMDDVVEQKLRNEKTVDDHDRIADFSTWFGITLGTNLQKRH</sequence>
<proteinExistence type="predicted"/>
<reference evidence="1 2" key="1">
    <citation type="journal article" date="2022" name="bioRxiv">
        <title>Genomics of Preaxostyla Flagellates Illuminates Evolutionary Transitions and the Path Towards Mitochondrial Loss.</title>
        <authorList>
            <person name="Novak L.V.F."/>
            <person name="Treitli S.C."/>
            <person name="Pyrih J."/>
            <person name="Halakuc P."/>
            <person name="Pipaliya S.V."/>
            <person name="Vacek V."/>
            <person name="Brzon O."/>
            <person name="Soukal P."/>
            <person name="Eme L."/>
            <person name="Dacks J.B."/>
            <person name="Karnkowska A."/>
            <person name="Elias M."/>
            <person name="Hampl V."/>
        </authorList>
    </citation>
    <scope>NUCLEOTIDE SEQUENCE [LARGE SCALE GENOMIC DNA]</scope>
    <source>
        <strain evidence="1">NAU3</strain>
        <tissue evidence="1">Gut</tissue>
    </source>
</reference>
<organism evidence="1 2">
    <name type="scientific">Blattamonas nauphoetae</name>
    <dbReference type="NCBI Taxonomy" id="2049346"/>
    <lineage>
        <taxon>Eukaryota</taxon>
        <taxon>Metamonada</taxon>
        <taxon>Preaxostyla</taxon>
        <taxon>Oxymonadida</taxon>
        <taxon>Blattamonas</taxon>
    </lineage>
</organism>
<dbReference type="Proteomes" id="UP001281761">
    <property type="component" value="Unassembled WGS sequence"/>
</dbReference>